<gene>
    <name evidence="9" type="primary">aroB</name>
    <name evidence="14" type="ORF">A2642_00135</name>
</gene>
<protein>
    <recommendedName>
        <fullName evidence="9 10">3-dehydroquinate synthase</fullName>
        <shortName evidence="9">DHQS</shortName>
        <ecNumber evidence="9 10">4.2.3.4</ecNumber>
    </recommendedName>
</protein>
<evidence type="ECO:0000256" key="3">
    <source>
        <dbReference type="ARBA" id="ARBA00022723"/>
    </source>
</evidence>
<evidence type="ECO:0000256" key="8">
    <source>
        <dbReference type="ARBA" id="ARBA00023285"/>
    </source>
</evidence>
<dbReference type="PANTHER" id="PTHR43622">
    <property type="entry name" value="3-DEHYDROQUINATE SYNTHASE"/>
    <property type="match status" value="1"/>
</dbReference>
<dbReference type="CDD" id="cd08195">
    <property type="entry name" value="DHQS"/>
    <property type="match status" value="1"/>
</dbReference>
<keyword evidence="7 9" id="KW-0456">Lyase</keyword>
<comment type="cofactor">
    <cofactor evidence="9">
        <name>Co(2+)</name>
        <dbReference type="ChEBI" id="CHEBI:48828"/>
    </cofactor>
    <cofactor evidence="9">
        <name>Zn(2+)</name>
        <dbReference type="ChEBI" id="CHEBI:29105"/>
    </cofactor>
    <text evidence="9">Binds 1 divalent metal cation per subunit. Can use either Co(2+) or Zn(2+).</text>
</comment>
<evidence type="ECO:0000256" key="2">
    <source>
        <dbReference type="ARBA" id="ARBA00001947"/>
    </source>
</evidence>
<keyword evidence="5 9" id="KW-0862">Zinc</keyword>
<dbReference type="GO" id="GO:0000166">
    <property type="term" value="F:nucleotide binding"/>
    <property type="evidence" value="ECO:0007669"/>
    <property type="project" value="UniProtKB-KW"/>
</dbReference>
<comment type="subcellular location">
    <subcellularLocation>
        <location evidence="9">Cytoplasm</location>
    </subcellularLocation>
</comment>
<dbReference type="GO" id="GO:0009423">
    <property type="term" value="P:chorismate biosynthetic process"/>
    <property type="evidence" value="ECO:0007669"/>
    <property type="project" value="UniProtKB-UniRule"/>
</dbReference>
<keyword evidence="8 9" id="KW-0170">Cobalt</keyword>
<evidence type="ECO:0000256" key="5">
    <source>
        <dbReference type="ARBA" id="ARBA00022833"/>
    </source>
</evidence>
<keyword evidence="11" id="KW-0472">Membrane</keyword>
<keyword evidence="3 9" id="KW-0479">Metal-binding</keyword>
<evidence type="ECO:0000259" key="12">
    <source>
        <dbReference type="Pfam" id="PF01761"/>
    </source>
</evidence>
<dbReference type="UniPathway" id="UPA00053">
    <property type="reaction ID" value="UER00085"/>
</dbReference>
<keyword evidence="9" id="KW-0028">Amino-acid biosynthesis</keyword>
<evidence type="ECO:0000256" key="1">
    <source>
        <dbReference type="ARBA" id="ARBA00001911"/>
    </source>
</evidence>
<evidence type="ECO:0000313" key="14">
    <source>
        <dbReference type="EMBL" id="OGI66613.1"/>
    </source>
</evidence>
<reference evidence="14 15" key="1">
    <citation type="journal article" date="2016" name="Nat. Commun.">
        <title>Thousands of microbial genomes shed light on interconnected biogeochemical processes in an aquifer system.</title>
        <authorList>
            <person name="Anantharaman K."/>
            <person name="Brown C.T."/>
            <person name="Hug L.A."/>
            <person name="Sharon I."/>
            <person name="Castelle C.J."/>
            <person name="Probst A.J."/>
            <person name="Thomas B.C."/>
            <person name="Singh A."/>
            <person name="Wilkins M.J."/>
            <person name="Karaoz U."/>
            <person name="Brodie E.L."/>
            <person name="Williams K.H."/>
            <person name="Hubbard S.S."/>
            <person name="Banfield J.F."/>
        </authorList>
    </citation>
    <scope>NUCLEOTIDE SEQUENCE [LARGE SCALE GENOMIC DNA]</scope>
</reference>
<proteinExistence type="inferred from homology"/>
<dbReference type="GO" id="GO:0046872">
    <property type="term" value="F:metal ion binding"/>
    <property type="evidence" value="ECO:0007669"/>
    <property type="project" value="UniProtKB-KW"/>
</dbReference>
<dbReference type="GO" id="GO:0005737">
    <property type="term" value="C:cytoplasm"/>
    <property type="evidence" value="ECO:0007669"/>
    <property type="project" value="UniProtKB-SubCell"/>
</dbReference>
<feature type="binding site" evidence="9">
    <location>
        <position position="146"/>
    </location>
    <ligand>
        <name>NAD(+)</name>
        <dbReference type="ChEBI" id="CHEBI:57540"/>
    </ligand>
</feature>
<dbReference type="InterPro" id="IPR030963">
    <property type="entry name" value="DHQ_synth_fam"/>
</dbReference>
<comment type="cofactor">
    <cofactor evidence="2">
        <name>Zn(2+)</name>
        <dbReference type="ChEBI" id="CHEBI:29105"/>
    </cofactor>
</comment>
<dbReference type="GO" id="GO:0008652">
    <property type="term" value="P:amino acid biosynthetic process"/>
    <property type="evidence" value="ECO:0007669"/>
    <property type="project" value="UniProtKB-KW"/>
</dbReference>
<dbReference type="GO" id="GO:0003856">
    <property type="term" value="F:3-dehydroquinate synthase activity"/>
    <property type="evidence" value="ECO:0007669"/>
    <property type="project" value="UniProtKB-UniRule"/>
</dbReference>
<feature type="binding site" evidence="9">
    <location>
        <position position="251"/>
    </location>
    <ligand>
        <name>Zn(2+)</name>
        <dbReference type="ChEBI" id="CHEBI:29105"/>
    </ligand>
</feature>
<dbReference type="InterPro" id="IPR056179">
    <property type="entry name" value="DHQS_C"/>
</dbReference>
<comment type="function">
    <text evidence="9">Catalyzes the conversion of 3-deoxy-D-arabino-heptulosonate 7-phosphate (DAHP) to dehydroquinate (DHQ).</text>
</comment>
<dbReference type="GO" id="GO:0009073">
    <property type="term" value="P:aromatic amino acid family biosynthetic process"/>
    <property type="evidence" value="ECO:0007669"/>
    <property type="project" value="UniProtKB-KW"/>
</dbReference>
<feature type="domain" description="3-dehydroquinate synthase N-terminal" evidence="12">
    <location>
        <begin position="72"/>
        <end position="183"/>
    </location>
</feature>
<dbReference type="HAMAP" id="MF_00110">
    <property type="entry name" value="DHQ_synthase"/>
    <property type="match status" value="1"/>
</dbReference>
<evidence type="ECO:0000256" key="11">
    <source>
        <dbReference type="SAM" id="Phobius"/>
    </source>
</evidence>
<dbReference type="AlphaFoldDB" id="A0A1F6VAC2"/>
<comment type="cofactor">
    <cofactor evidence="1 9">
        <name>NAD(+)</name>
        <dbReference type="ChEBI" id="CHEBI:57540"/>
    </cofactor>
</comment>
<evidence type="ECO:0000256" key="7">
    <source>
        <dbReference type="ARBA" id="ARBA00023239"/>
    </source>
</evidence>
<evidence type="ECO:0000256" key="6">
    <source>
        <dbReference type="ARBA" id="ARBA00023027"/>
    </source>
</evidence>
<evidence type="ECO:0000313" key="15">
    <source>
        <dbReference type="Proteomes" id="UP000178700"/>
    </source>
</evidence>
<dbReference type="Gene3D" id="1.20.1090.10">
    <property type="entry name" value="Dehydroquinate synthase-like - alpha domain"/>
    <property type="match status" value="1"/>
</dbReference>
<dbReference type="PIRSF" id="PIRSF001455">
    <property type="entry name" value="DHQ_synth"/>
    <property type="match status" value="1"/>
</dbReference>
<comment type="caution">
    <text evidence="14">The sequence shown here is derived from an EMBL/GenBank/DDBJ whole genome shotgun (WGS) entry which is preliminary data.</text>
</comment>
<organism evidence="14 15">
    <name type="scientific">Candidatus Nomurabacteria bacterium RIFCSPHIGHO2_01_FULL_39_10</name>
    <dbReference type="NCBI Taxonomy" id="1801733"/>
    <lineage>
        <taxon>Bacteria</taxon>
        <taxon>Candidatus Nomuraibacteriota</taxon>
    </lineage>
</organism>
<feature type="domain" description="3-dehydroquinate synthase C-terminal" evidence="13">
    <location>
        <begin position="185"/>
        <end position="329"/>
    </location>
</feature>
<dbReference type="Gene3D" id="3.40.50.1970">
    <property type="match status" value="1"/>
</dbReference>
<sequence length="374" mass="41899">MEKVKIQLKKTGHAFYKILIGHNFSKNIAKFLRKEFPESVCVIIADETVKKLYGENLRKELKKNGQKVFLFSIPEGERSKNQKYKTMIEEKMLKLRIGRQSVIVAIGGGVVGDLAGFIAATYMRGIPCIQVPTTLLAMVDSSIGGKTGIDTEQGKNLIGAFWQPRAVFVDLKYIQSLSQRQFINGLVEAVKVFLTSDANSFLYVEKHISIILKRNQEALKKVITSAVSIKARVVERDERESGERMILNFGHTVGHALENLSQYKIPHGYAVALGIIIEAGIAVDTGKLKISDYSRIKNLLINKMGIELKTLGAYKPKEILDHAKNDKKSKNGKSRYVILKEIGKVYVCKNMFAHHVKDSAVIRVLNKINLANKK</sequence>
<dbReference type="EMBL" id="MFTJ01000007">
    <property type="protein sequence ID" value="OGI66613.1"/>
    <property type="molecule type" value="Genomic_DNA"/>
</dbReference>
<dbReference type="InterPro" id="IPR016037">
    <property type="entry name" value="DHQ_synth_AroB"/>
</dbReference>
<dbReference type="NCBIfam" id="TIGR01357">
    <property type="entry name" value="aroB"/>
    <property type="match status" value="1"/>
</dbReference>
<dbReference type="EC" id="4.2.3.4" evidence="9 10"/>
<dbReference type="InterPro" id="IPR030960">
    <property type="entry name" value="DHQS/DOIS_N"/>
</dbReference>
<evidence type="ECO:0000256" key="10">
    <source>
        <dbReference type="NCBIfam" id="TIGR01357"/>
    </source>
</evidence>
<dbReference type="Proteomes" id="UP000178700">
    <property type="component" value="Unassembled WGS sequence"/>
</dbReference>
<feature type="binding site" evidence="9">
    <location>
        <position position="188"/>
    </location>
    <ligand>
        <name>Zn(2+)</name>
        <dbReference type="ChEBI" id="CHEBI:29105"/>
    </ligand>
</feature>
<name>A0A1F6VAC2_9BACT</name>
<evidence type="ECO:0000256" key="4">
    <source>
        <dbReference type="ARBA" id="ARBA00022741"/>
    </source>
</evidence>
<feature type="binding site" evidence="9">
    <location>
        <position position="155"/>
    </location>
    <ligand>
        <name>NAD(+)</name>
        <dbReference type="ChEBI" id="CHEBI:57540"/>
    </ligand>
</feature>
<keyword evidence="11" id="KW-1133">Transmembrane helix</keyword>
<dbReference type="InterPro" id="IPR050071">
    <property type="entry name" value="Dehydroquinate_synthase"/>
</dbReference>
<feature type="binding site" evidence="9">
    <location>
        <position position="267"/>
    </location>
    <ligand>
        <name>Zn(2+)</name>
        <dbReference type="ChEBI" id="CHEBI:29105"/>
    </ligand>
</feature>
<feature type="binding site" evidence="9">
    <location>
        <begin position="75"/>
        <end position="80"/>
    </location>
    <ligand>
        <name>NAD(+)</name>
        <dbReference type="ChEBI" id="CHEBI:57540"/>
    </ligand>
</feature>
<dbReference type="PANTHER" id="PTHR43622:SF1">
    <property type="entry name" value="3-DEHYDROQUINATE SYNTHASE"/>
    <property type="match status" value="1"/>
</dbReference>
<keyword evidence="4 9" id="KW-0547">Nucleotide-binding</keyword>
<dbReference type="Pfam" id="PF24621">
    <property type="entry name" value="DHQS_C"/>
    <property type="match status" value="1"/>
</dbReference>
<keyword evidence="9" id="KW-0963">Cytoplasm</keyword>
<comment type="caution">
    <text evidence="9">Lacks conserved residue(s) required for the propagation of feature annotation.</text>
</comment>
<feature type="binding site" evidence="9">
    <location>
        <begin position="133"/>
        <end position="134"/>
    </location>
    <ligand>
        <name>NAD(+)</name>
        <dbReference type="ChEBI" id="CHEBI:57540"/>
    </ligand>
</feature>
<keyword evidence="9" id="KW-0057">Aromatic amino acid biosynthesis</keyword>
<dbReference type="SUPFAM" id="SSF56796">
    <property type="entry name" value="Dehydroquinate synthase-like"/>
    <property type="match status" value="1"/>
</dbReference>
<feature type="transmembrane region" description="Helical" evidence="11">
    <location>
        <begin position="101"/>
        <end position="123"/>
    </location>
</feature>
<evidence type="ECO:0000259" key="13">
    <source>
        <dbReference type="Pfam" id="PF24621"/>
    </source>
</evidence>
<dbReference type="FunFam" id="3.40.50.1970:FF:000007">
    <property type="entry name" value="Pentafunctional AROM polypeptide"/>
    <property type="match status" value="1"/>
</dbReference>
<comment type="pathway">
    <text evidence="9">Metabolic intermediate biosynthesis; chorismate biosynthesis; chorismate from D-erythrose 4-phosphate and phosphoenolpyruvate: step 2/7.</text>
</comment>
<evidence type="ECO:0000256" key="9">
    <source>
        <dbReference type="HAMAP-Rule" id="MF_00110"/>
    </source>
</evidence>
<accession>A0A1F6VAC2</accession>
<keyword evidence="6 9" id="KW-0520">NAD</keyword>
<dbReference type="Pfam" id="PF01761">
    <property type="entry name" value="DHQ_synthase"/>
    <property type="match status" value="1"/>
</dbReference>
<feature type="binding site" evidence="9">
    <location>
        <begin position="109"/>
        <end position="113"/>
    </location>
    <ligand>
        <name>NAD(+)</name>
        <dbReference type="ChEBI" id="CHEBI:57540"/>
    </ligand>
</feature>
<keyword evidence="11" id="KW-0812">Transmembrane</keyword>
<comment type="catalytic activity">
    <reaction evidence="9">
        <text>7-phospho-2-dehydro-3-deoxy-D-arabino-heptonate = 3-dehydroquinate + phosphate</text>
        <dbReference type="Rhea" id="RHEA:21968"/>
        <dbReference type="ChEBI" id="CHEBI:32364"/>
        <dbReference type="ChEBI" id="CHEBI:43474"/>
        <dbReference type="ChEBI" id="CHEBI:58394"/>
        <dbReference type="EC" id="4.2.3.4"/>
    </reaction>
</comment>
<comment type="similarity">
    <text evidence="9">Belongs to the sugar phosphate cyclases superfamily. Dehydroquinate synthase family.</text>
</comment>